<reference evidence="2" key="1">
    <citation type="journal article" date="2019" name="Int. J. Syst. Evol. Microbiol.">
        <title>The Global Catalogue of Microorganisms (GCM) 10K type strain sequencing project: providing services to taxonomists for standard genome sequencing and annotation.</title>
        <authorList>
            <consortium name="The Broad Institute Genomics Platform"/>
            <consortium name="The Broad Institute Genome Sequencing Center for Infectious Disease"/>
            <person name="Wu L."/>
            <person name="Ma J."/>
        </authorList>
    </citation>
    <scope>NUCLEOTIDE SEQUENCE [LARGE SCALE GENOMIC DNA]</scope>
    <source>
        <strain evidence="2">KCTC 62192</strain>
    </source>
</reference>
<evidence type="ECO:0000313" key="2">
    <source>
        <dbReference type="Proteomes" id="UP001595443"/>
    </source>
</evidence>
<protein>
    <submittedName>
        <fullName evidence="1">Uncharacterized protein</fullName>
    </submittedName>
</protein>
<dbReference type="EMBL" id="JBHRSK010000005">
    <property type="protein sequence ID" value="MFC2968386.1"/>
    <property type="molecule type" value="Genomic_DNA"/>
</dbReference>
<sequence>NRRWRKNPVAGHRSSAGLSTSEILGLVPVRLFAPGSKTESHKKAIERALEELRKTGLARVFKDGRCNRWTLKIKERPTAD</sequence>
<name>A0ABV7AG77_9RHOB</name>
<proteinExistence type="predicted"/>
<gene>
    <name evidence="1" type="ORF">ACFOES_09800</name>
</gene>
<dbReference type="RefSeq" id="WP_377833086.1">
    <property type="nucleotide sequence ID" value="NZ_JBHRSK010000005.1"/>
</dbReference>
<organism evidence="1 2">
    <name type="scientific">Acidimangrovimonas pyrenivorans</name>
    <dbReference type="NCBI Taxonomy" id="2030798"/>
    <lineage>
        <taxon>Bacteria</taxon>
        <taxon>Pseudomonadati</taxon>
        <taxon>Pseudomonadota</taxon>
        <taxon>Alphaproteobacteria</taxon>
        <taxon>Rhodobacterales</taxon>
        <taxon>Paracoccaceae</taxon>
        <taxon>Acidimangrovimonas</taxon>
    </lineage>
</organism>
<evidence type="ECO:0000313" key="1">
    <source>
        <dbReference type="EMBL" id="MFC2968386.1"/>
    </source>
</evidence>
<comment type="caution">
    <text evidence="1">The sequence shown here is derived from an EMBL/GenBank/DDBJ whole genome shotgun (WGS) entry which is preliminary data.</text>
</comment>
<accession>A0ABV7AG77</accession>
<feature type="non-terminal residue" evidence="1">
    <location>
        <position position="1"/>
    </location>
</feature>
<keyword evidence="2" id="KW-1185">Reference proteome</keyword>
<dbReference type="Proteomes" id="UP001595443">
    <property type="component" value="Unassembled WGS sequence"/>
</dbReference>